<evidence type="ECO:0000313" key="2">
    <source>
        <dbReference type="EMBL" id="EKC99937.1"/>
    </source>
</evidence>
<protein>
    <submittedName>
        <fullName evidence="2">Uncharacterized protein</fullName>
    </submittedName>
</protein>
<dbReference type="Proteomes" id="UP000006757">
    <property type="component" value="Unassembled WGS sequence"/>
</dbReference>
<evidence type="ECO:0000313" key="3">
    <source>
        <dbReference type="Proteomes" id="UP000006757"/>
    </source>
</evidence>
<reference evidence="2 3" key="1">
    <citation type="journal article" date="2012" name="Eukaryot. Cell">
        <title>Genome sequence of the Trichosporon asahii environmental strain CBS 8904.</title>
        <authorList>
            <person name="Yang R.Y."/>
            <person name="Li H.T."/>
            <person name="Zhu H."/>
            <person name="Zhou G.P."/>
            <person name="Wang M."/>
            <person name="Wang L."/>
        </authorList>
    </citation>
    <scope>NUCLEOTIDE SEQUENCE [LARGE SCALE GENOMIC DNA]</scope>
    <source>
        <strain evidence="2 3">CBS 8904</strain>
    </source>
</reference>
<proteinExistence type="predicted"/>
<organism evidence="2 3">
    <name type="scientific">Trichosporon asahii var. asahii (strain CBS 8904)</name>
    <name type="common">Yeast</name>
    <dbReference type="NCBI Taxonomy" id="1220162"/>
    <lineage>
        <taxon>Eukaryota</taxon>
        <taxon>Fungi</taxon>
        <taxon>Dikarya</taxon>
        <taxon>Basidiomycota</taxon>
        <taxon>Agaricomycotina</taxon>
        <taxon>Tremellomycetes</taxon>
        <taxon>Trichosporonales</taxon>
        <taxon>Trichosporonaceae</taxon>
        <taxon>Trichosporon</taxon>
    </lineage>
</organism>
<feature type="compositionally biased region" description="Acidic residues" evidence="1">
    <location>
        <begin position="328"/>
        <end position="342"/>
    </location>
</feature>
<accession>K1VTB9</accession>
<evidence type="ECO:0000256" key="1">
    <source>
        <dbReference type="SAM" id="MobiDB-lite"/>
    </source>
</evidence>
<sequence>MGQPRMPKSQWQGVLKNLRRINVNVHRKRECDLFAMLWRRKQTFHLDVLWLELFRCPEVNVNFHRRPNFPAAFVHNDVPEGLGPGQEHLPLVDSGCLRFCSYLSKGALWEARVRKVVVRGAQVMWDRLEREYQVPGGLGHEEMVLVVDSSGLWYRPPDTTLTCAHRRFDDHFAQREFNTGSEDELRNRLGESVCRWGFAPLDITTCCYTIRRMTIVFWSGSPDTPWTPPCGHFHGHPITGENEASSTCSAYTRMWFDLVEFAQQTALERMTIVNGDALAIPPGAPSDQTRIDPLSELRQRILGPFEGRAPVEPEVANSDYDAAQSDSEGGDLEPAESSDGESDYSQSQSDGGYGSDPGEWDGWTLGHKDNLDSGRPPQLLISSMAEWIESGEWEDVFSRKEIQPYLNAVRQERSFT</sequence>
<name>K1VTB9_TRIAC</name>
<dbReference type="InParanoid" id="K1VTB9"/>
<dbReference type="AlphaFoldDB" id="K1VTB9"/>
<dbReference type="EMBL" id="AMBO01000355">
    <property type="protein sequence ID" value="EKC99937.1"/>
    <property type="molecule type" value="Genomic_DNA"/>
</dbReference>
<feature type="region of interest" description="Disordered" evidence="1">
    <location>
        <begin position="320"/>
        <end position="377"/>
    </location>
</feature>
<dbReference type="HOGENOM" id="CLU_055175_0_0_1"/>
<gene>
    <name evidence="2" type="ORF">A1Q2_05761</name>
</gene>
<comment type="caution">
    <text evidence="2">The sequence shown here is derived from an EMBL/GenBank/DDBJ whole genome shotgun (WGS) entry which is preliminary data.</text>
</comment>
<keyword evidence="3" id="KW-1185">Reference proteome</keyword>